<name>A0A834WIF0_9FABA</name>
<dbReference type="Proteomes" id="UP000634136">
    <property type="component" value="Unassembled WGS sequence"/>
</dbReference>
<dbReference type="EMBL" id="JAAIUW010000007">
    <property type="protein sequence ID" value="KAF7823942.1"/>
    <property type="molecule type" value="Genomic_DNA"/>
</dbReference>
<organism evidence="1 2">
    <name type="scientific">Senna tora</name>
    <dbReference type="NCBI Taxonomy" id="362788"/>
    <lineage>
        <taxon>Eukaryota</taxon>
        <taxon>Viridiplantae</taxon>
        <taxon>Streptophyta</taxon>
        <taxon>Embryophyta</taxon>
        <taxon>Tracheophyta</taxon>
        <taxon>Spermatophyta</taxon>
        <taxon>Magnoliopsida</taxon>
        <taxon>eudicotyledons</taxon>
        <taxon>Gunneridae</taxon>
        <taxon>Pentapetalae</taxon>
        <taxon>rosids</taxon>
        <taxon>fabids</taxon>
        <taxon>Fabales</taxon>
        <taxon>Fabaceae</taxon>
        <taxon>Caesalpinioideae</taxon>
        <taxon>Cassia clade</taxon>
        <taxon>Senna</taxon>
    </lineage>
</organism>
<gene>
    <name evidence="1" type="ORF">G2W53_022086</name>
</gene>
<keyword evidence="2" id="KW-1185">Reference proteome</keyword>
<comment type="caution">
    <text evidence="1">The sequence shown here is derived from an EMBL/GenBank/DDBJ whole genome shotgun (WGS) entry which is preliminary data.</text>
</comment>
<protein>
    <submittedName>
        <fullName evidence="1">Uncharacterized protein</fullName>
    </submittedName>
</protein>
<evidence type="ECO:0000313" key="2">
    <source>
        <dbReference type="Proteomes" id="UP000634136"/>
    </source>
</evidence>
<reference evidence="1" key="1">
    <citation type="submission" date="2020-09" db="EMBL/GenBank/DDBJ databases">
        <title>Genome-Enabled Discovery of Anthraquinone Biosynthesis in Senna tora.</title>
        <authorList>
            <person name="Kang S.-H."/>
            <person name="Pandey R.P."/>
            <person name="Lee C.-M."/>
            <person name="Sim J.-S."/>
            <person name="Jeong J.-T."/>
            <person name="Choi B.-S."/>
            <person name="Jung M."/>
            <person name="Ginzburg D."/>
            <person name="Zhao K."/>
            <person name="Won S.Y."/>
            <person name="Oh T.-J."/>
            <person name="Yu Y."/>
            <person name="Kim N.-H."/>
            <person name="Lee O.R."/>
            <person name="Lee T.-H."/>
            <person name="Bashyal P."/>
            <person name="Kim T.-S."/>
            <person name="Lee W.-H."/>
            <person name="Kawkins C."/>
            <person name="Kim C.-K."/>
            <person name="Kim J.S."/>
            <person name="Ahn B.O."/>
            <person name="Rhee S.Y."/>
            <person name="Sohng J.K."/>
        </authorList>
    </citation>
    <scope>NUCLEOTIDE SEQUENCE</scope>
    <source>
        <tissue evidence="1">Leaf</tissue>
    </source>
</reference>
<evidence type="ECO:0000313" key="1">
    <source>
        <dbReference type="EMBL" id="KAF7823942.1"/>
    </source>
</evidence>
<dbReference type="AlphaFoldDB" id="A0A834WIF0"/>
<proteinExistence type="predicted"/>
<sequence length="73" mass="8467">MALLITWKEPYSAVKSSRIPKFNTKRYFSLTFATTRLNLYFFSSFEIESRFSIHNVFGHDSTHLGCNQLEAIG</sequence>
<accession>A0A834WIF0</accession>